<name>A0ABQ5T9W2_9CAUL</name>
<dbReference type="NCBIfam" id="TIGR04433">
    <property type="entry name" value="UrcA_uranyl"/>
    <property type="match status" value="1"/>
</dbReference>
<evidence type="ECO:0000313" key="2">
    <source>
        <dbReference type="EMBL" id="GLK49148.1"/>
    </source>
</evidence>
<dbReference type="RefSeq" id="WP_271165347.1">
    <property type="nucleotide sequence ID" value="NZ_BSFD01000006.1"/>
</dbReference>
<accession>A0ABQ5T9W2</accession>
<proteinExistence type="predicted"/>
<gene>
    <name evidence="2" type="ORF">GCM10017620_21210</name>
</gene>
<protein>
    <recommendedName>
        <fullName evidence="4">UrcA family protein</fullName>
    </recommendedName>
</protein>
<dbReference type="EMBL" id="BSFD01000006">
    <property type="protein sequence ID" value="GLK49148.1"/>
    <property type="molecule type" value="Genomic_DNA"/>
</dbReference>
<feature type="signal peptide" evidence="1">
    <location>
        <begin position="1"/>
        <end position="20"/>
    </location>
</feature>
<evidence type="ECO:0008006" key="4">
    <source>
        <dbReference type="Google" id="ProtNLM"/>
    </source>
</evidence>
<evidence type="ECO:0000313" key="3">
    <source>
        <dbReference type="Proteomes" id="UP001143509"/>
    </source>
</evidence>
<comment type="caution">
    <text evidence="2">The sequence shown here is derived from an EMBL/GenBank/DDBJ whole genome shotgun (WGS) entry which is preliminary data.</text>
</comment>
<sequence length="93" mass="9985">MFRIVSLTAAVVMAASAASASDLRISYGDLDLATREGAARLDTRIRQAANQLCANRTPLEQLACRAGVREEALSNLPAQARTEYARGSRSFEA</sequence>
<keyword evidence="3" id="KW-1185">Reference proteome</keyword>
<keyword evidence="1" id="KW-0732">Signal</keyword>
<reference evidence="2" key="1">
    <citation type="journal article" date="2014" name="Int. J. Syst. Evol. Microbiol.">
        <title>Complete genome of a new Firmicutes species belonging to the dominant human colonic microbiota ('Ruminococcus bicirculans') reveals two chromosomes and a selective capacity to utilize plant glucans.</title>
        <authorList>
            <consortium name="NISC Comparative Sequencing Program"/>
            <person name="Wegmann U."/>
            <person name="Louis P."/>
            <person name="Goesmann A."/>
            <person name="Henrissat B."/>
            <person name="Duncan S.H."/>
            <person name="Flint H.J."/>
        </authorList>
    </citation>
    <scope>NUCLEOTIDE SEQUENCE</scope>
    <source>
        <strain evidence="2">VKM B-1499</strain>
    </source>
</reference>
<dbReference type="Proteomes" id="UP001143509">
    <property type="component" value="Unassembled WGS sequence"/>
</dbReference>
<dbReference type="InterPro" id="IPR030972">
    <property type="entry name" value="UrcA_uranyl"/>
</dbReference>
<feature type="chain" id="PRO_5046378402" description="UrcA family protein" evidence="1">
    <location>
        <begin position="21"/>
        <end position="93"/>
    </location>
</feature>
<evidence type="ECO:0000256" key="1">
    <source>
        <dbReference type="SAM" id="SignalP"/>
    </source>
</evidence>
<organism evidence="2 3">
    <name type="scientific">Brevundimonas intermedia</name>
    <dbReference type="NCBI Taxonomy" id="74315"/>
    <lineage>
        <taxon>Bacteria</taxon>
        <taxon>Pseudomonadati</taxon>
        <taxon>Pseudomonadota</taxon>
        <taxon>Alphaproteobacteria</taxon>
        <taxon>Caulobacterales</taxon>
        <taxon>Caulobacteraceae</taxon>
        <taxon>Brevundimonas</taxon>
    </lineage>
</organism>
<reference evidence="2" key="2">
    <citation type="submission" date="2023-01" db="EMBL/GenBank/DDBJ databases">
        <authorList>
            <person name="Sun Q."/>
            <person name="Evtushenko L."/>
        </authorList>
    </citation>
    <scope>NUCLEOTIDE SEQUENCE</scope>
    <source>
        <strain evidence="2">VKM B-1499</strain>
    </source>
</reference>